<keyword evidence="4" id="KW-1185">Reference proteome</keyword>
<dbReference type="InterPro" id="IPR050283">
    <property type="entry name" value="E-box_TF_Regulators"/>
</dbReference>
<evidence type="ECO:0000259" key="2">
    <source>
        <dbReference type="PROSITE" id="PS50888"/>
    </source>
</evidence>
<dbReference type="InterPro" id="IPR036638">
    <property type="entry name" value="HLH_DNA-bd_sf"/>
</dbReference>
<dbReference type="Pfam" id="PF00010">
    <property type="entry name" value="HLH"/>
    <property type="match status" value="1"/>
</dbReference>
<dbReference type="InterPro" id="IPR011598">
    <property type="entry name" value="bHLH_dom"/>
</dbReference>
<organism evidence="3 4">
    <name type="scientific">Dimorphilus gyrociliatus</name>
    <dbReference type="NCBI Taxonomy" id="2664684"/>
    <lineage>
        <taxon>Eukaryota</taxon>
        <taxon>Metazoa</taxon>
        <taxon>Spiralia</taxon>
        <taxon>Lophotrochozoa</taxon>
        <taxon>Annelida</taxon>
        <taxon>Polychaeta</taxon>
        <taxon>Polychaeta incertae sedis</taxon>
        <taxon>Dinophilidae</taxon>
        <taxon>Dimorphilus</taxon>
    </lineage>
</organism>
<dbReference type="PROSITE" id="PS50888">
    <property type="entry name" value="BHLH"/>
    <property type="match status" value="1"/>
</dbReference>
<evidence type="ECO:0000313" key="4">
    <source>
        <dbReference type="Proteomes" id="UP000549394"/>
    </source>
</evidence>
<dbReference type="EMBL" id="CAJFCJ010000029">
    <property type="protein sequence ID" value="CAD5125853.1"/>
    <property type="molecule type" value="Genomic_DNA"/>
</dbReference>
<dbReference type="PANTHER" id="PTHR23349">
    <property type="entry name" value="BASIC HELIX-LOOP-HELIX TRANSCRIPTION FACTOR, TWIST"/>
    <property type="match status" value="1"/>
</dbReference>
<feature type="region of interest" description="Disordered" evidence="1">
    <location>
        <begin position="1"/>
        <end position="56"/>
    </location>
</feature>
<accession>A0A7I8WCG5</accession>
<dbReference type="OrthoDB" id="5976910at2759"/>
<dbReference type="SUPFAM" id="SSF47459">
    <property type="entry name" value="HLH, helix-loop-helix DNA-binding domain"/>
    <property type="match status" value="1"/>
</dbReference>
<reference evidence="3 4" key="1">
    <citation type="submission" date="2020-08" db="EMBL/GenBank/DDBJ databases">
        <authorList>
            <person name="Hejnol A."/>
        </authorList>
    </citation>
    <scope>NUCLEOTIDE SEQUENCE [LARGE SCALE GENOMIC DNA]</scope>
</reference>
<dbReference type="GO" id="GO:0000981">
    <property type="term" value="F:DNA-binding transcription factor activity, RNA polymerase II-specific"/>
    <property type="evidence" value="ECO:0007669"/>
    <property type="project" value="TreeGrafter"/>
</dbReference>
<protein>
    <recommendedName>
        <fullName evidence="2">BHLH domain-containing protein</fullName>
    </recommendedName>
</protein>
<dbReference type="SMART" id="SM00353">
    <property type="entry name" value="HLH"/>
    <property type="match status" value="1"/>
</dbReference>
<evidence type="ECO:0000256" key="1">
    <source>
        <dbReference type="SAM" id="MobiDB-lite"/>
    </source>
</evidence>
<dbReference type="PANTHER" id="PTHR23349:SF111">
    <property type="entry name" value="BHLH DOMAIN-CONTAINING PROTEIN"/>
    <property type="match status" value="1"/>
</dbReference>
<dbReference type="GO" id="GO:0046983">
    <property type="term" value="F:protein dimerization activity"/>
    <property type="evidence" value="ECO:0007669"/>
    <property type="project" value="InterPro"/>
</dbReference>
<dbReference type="CDD" id="cd11418">
    <property type="entry name" value="bHLH_TS_ASCL"/>
    <property type="match status" value="1"/>
</dbReference>
<dbReference type="GO" id="GO:0000977">
    <property type="term" value="F:RNA polymerase II transcription regulatory region sequence-specific DNA binding"/>
    <property type="evidence" value="ECO:0007669"/>
    <property type="project" value="TreeGrafter"/>
</dbReference>
<dbReference type="Proteomes" id="UP000549394">
    <property type="component" value="Unassembled WGS sequence"/>
</dbReference>
<evidence type="ECO:0000313" key="3">
    <source>
        <dbReference type="EMBL" id="CAD5125853.1"/>
    </source>
</evidence>
<comment type="caution">
    <text evidence="3">The sequence shown here is derived from an EMBL/GenBank/DDBJ whole genome shotgun (WGS) entry which is preliminary data.</text>
</comment>
<feature type="domain" description="BHLH" evidence="2">
    <location>
        <begin position="45"/>
        <end position="103"/>
    </location>
</feature>
<gene>
    <name evidence="3" type="ORF">DGYR_LOCUS13162</name>
</gene>
<dbReference type="GO" id="GO:0032502">
    <property type="term" value="P:developmental process"/>
    <property type="evidence" value="ECO:0007669"/>
    <property type="project" value="TreeGrafter"/>
</dbReference>
<proteinExistence type="predicted"/>
<name>A0A7I8WCG5_9ANNE</name>
<dbReference type="AlphaFoldDB" id="A0A7I8WCG5"/>
<dbReference type="Gene3D" id="4.10.280.10">
    <property type="entry name" value="Helix-loop-helix DNA-binding domain"/>
    <property type="match status" value="1"/>
</dbReference>
<sequence>MRLSSLDEQEMMENDSPSPSKDEQDDDDMGGKGEAERRKKAARSASMIRRNARERNRLKRLNSTFVALQSHLPDQALPVVSKGNKAMSKVDILRGAIHYIKDLQSLLDENNHLTTSGTPTSSHPSLFNTEDVLHAQTLQSAFFWSST</sequence>